<protein>
    <submittedName>
        <fullName evidence="2">DUF559 domain-containing protein</fullName>
    </submittedName>
</protein>
<proteinExistence type="predicted"/>
<dbReference type="InterPro" id="IPR011335">
    <property type="entry name" value="Restrct_endonuc-II-like"/>
</dbReference>
<dbReference type="Pfam" id="PF04480">
    <property type="entry name" value="DUF559"/>
    <property type="match status" value="1"/>
</dbReference>
<evidence type="ECO:0000313" key="2">
    <source>
        <dbReference type="EMBL" id="UUY06144.1"/>
    </source>
</evidence>
<keyword evidence="3" id="KW-1185">Reference proteome</keyword>
<evidence type="ECO:0000313" key="3">
    <source>
        <dbReference type="Proteomes" id="UP001058860"/>
    </source>
</evidence>
<dbReference type="Proteomes" id="UP001058860">
    <property type="component" value="Chromosome"/>
</dbReference>
<dbReference type="SUPFAM" id="SSF52980">
    <property type="entry name" value="Restriction endonuclease-like"/>
    <property type="match status" value="1"/>
</dbReference>
<gene>
    <name evidence="2" type="ORF">LRS13_11730</name>
</gene>
<name>A0ABY5PN73_9ACTN</name>
<reference evidence="3" key="1">
    <citation type="submission" date="2021-11" db="EMBL/GenBank/DDBJ databases">
        <title>Cultivation dependent microbiological survey of springs from the worlds oldest radium mine currently devoted to the extraction of radon-saturated water.</title>
        <authorList>
            <person name="Kapinusova G."/>
            <person name="Smrhova T."/>
            <person name="Strejcek M."/>
            <person name="Suman J."/>
            <person name="Jani K."/>
            <person name="Pajer P."/>
            <person name="Uhlik O."/>
        </authorList>
    </citation>
    <scope>NUCLEOTIDE SEQUENCE [LARGE SCALE GENOMIC DNA]</scope>
    <source>
        <strain evidence="3">J379</strain>
    </source>
</reference>
<dbReference type="RefSeq" id="WP_353866574.1">
    <property type="nucleotide sequence ID" value="NZ_CP088295.1"/>
</dbReference>
<sequence length="307" mass="34105">MHSSRGCRVDHAIAQLAGRQHELVELAQLRALGLTPRQIDYRLEIGRLHRRYRTVYVVGSPGLSLEGERLAAMLAAGPGAVLSHAAACHHWRLLRRQPTGLDVTVPTSGGRAQQGFRVHRHPTLRPPDTTTRLGIPVVRPARAILDLAQTARRDITIQAIDEAHVQRLARGPHLHTQVAAYPKHPGAKALREILRTHVGGSLLTDTDLEDLFLEICRTHGLPQPATQHRIGRLTVDFAFPASRIAIETDGGKYHGTPAAVRRDHRRDSYLIRMGWQVLRFSDEQIEYQPQIVAATILAAFRPPAPAR</sequence>
<dbReference type="Gene3D" id="3.40.960.10">
    <property type="entry name" value="VSR Endonuclease"/>
    <property type="match status" value="1"/>
</dbReference>
<dbReference type="InterPro" id="IPR007569">
    <property type="entry name" value="DUF559"/>
</dbReference>
<organism evidence="2 3">
    <name type="scientific">Svornostia abyssi</name>
    <dbReference type="NCBI Taxonomy" id="2898438"/>
    <lineage>
        <taxon>Bacteria</taxon>
        <taxon>Bacillati</taxon>
        <taxon>Actinomycetota</taxon>
        <taxon>Thermoleophilia</taxon>
        <taxon>Solirubrobacterales</taxon>
        <taxon>Baekduiaceae</taxon>
        <taxon>Svornostia</taxon>
    </lineage>
</organism>
<evidence type="ECO:0000259" key="1">
    <source>
        <dbReference type="Pfam" id="PF04480"/>
    </source>
</evidence>
<feature type="domain" description="DUF559" evidence="1">
    <location>
        <begin position="226"/>
        <end position="299"/>
    </location>
</feature>
<accession>A0ABY5PN73</accession>
<dbReference type="EMBL" id="CP088295">
    <property type="protein sequence ID" value="UUY06144.1"/>
    <property type="molecule type" value="Genomic_DNA"/>
</dbReference>